<feature type="compositionally biased region" description="Basic and acidic residues" evidence="1">
    <location>
        <begin position="216"/>
        <end position="230"/>
    </location>
</feature>
<gene>
    <name evidence="2" type="ORF">K435DRAFT_874788</name>
</gene>
<feature type="compositionally biased region" description="Basic and acidic residues" evidence="1">
    <location>
        <begin position="193"/>
        <end position="209"/>
    </location>
</feature>
<accession>A0A4S8KW70</accession>
<keyword evidence="3" id="KW-1185">Reference proteome</keyword>
<dbReference type="AlphaFoldDB" id="A0A4S8KW70"/>
<proteinExistence type="predicted"/>
<evidence type="ECO:0000256" key="1">
    <source>
        <dbReference type="SAM" id="MobiDB-lite"/>
    </source>
</evidence>
<protein>
    <submittedName>
        <fullName evidence="2">Uncharacterized protein</fullName>
    </submittedName>
</protein>
<dbReference type="Proteomes" id="UP000297245">
    <property type="component" value="Unassembled WGS sequence"/>
</dbReference>
<feature type="region of interest" description="Disordered" evidence="1">
    <location>
        <begin position="181"/>
        <end position="230"/>
    </location>
</feature>
<evidence type="ECO:0000313" key="2">
    <source>
        <dbReference type="EMBL" id="THU80053.1"/>
    </source>
</evidence>
<name>A0A4S8KW70_DENBC</name>
<reference evidence="2 3" key="1">
    <citation type="journal article" date="2019" name="Nat. Ecol. Evol.">
        <title>Megaphylogeny resolves global patterns of mushroom evolution.</title>
        <authorList>
            <person name="Varga T."/>
            <person name="Krizsan K."/>
            <person name="Foldi C."/>
            <person name="Dima B."/>
            <person name="Sanchez-Garcia M."/>
            <person name="Sanchez-Ramirez S."/>
            <person name="Szollosi G.J."/>
            <person name="Szarkandi J.G."/>
            <person name="Papp V."/>
            <person name="Albert L."/>
            <person name="Andreopoulos W."/>
            <person name="Angelini C."/>
            <person name="Antonin V."/>
            <person name="Barry K.W."/>
            <person name="Bougher N.L."/>
            <person name="Buchanan P."/>
            <person name="Buyck B."/>
            <person name="Bense V."/>
            <person name="Catcheside P."/>
            <person name="Chovatia M."/>
            <person name="Cooper J."/>
            <person name="Damon W."/>
            <person name="Desjardin D."/>
            <person name="Finy P."/>
            <person name="Geml J."/>
            <person name="Haridas S."/>
            <person name="Hughes K."/>
            <person name="Justo A."/>
            <person name="Karasinski D."/>
            <person name="Kautmanova I."/>
            <person name="Kiss B."/>
            <person name="Kocsube S."/>
            <person name="Kotiranta H."/>
            <person name="LaButti K.M."/>
            <person name="Lechner B.E."/>
            <person name="Liimatainen K."/>
            <person name="Lipzen A."/>
            <person name="Lukacs Z."/>
            <person name="Mihaltcheva S."/>
            <person name="Morgado L.N."/>
            <person name="Niskanen T."/>
            <person name="Noordeloos M.E."/>
            <person name="Ohm R.A."/>
            <person name="Ortiz-Santana B."/>
            <person name="Ovrebo C."/>
            <person name="Racz N."/>
            <person name="Riley R."/>
            <person name="Savchenko A."/>
            <person name="Shiryaev A."/>
            <person name="Soop K."/>
            <person name="Spirin V."/>
            <person name="Szebenyi C."/>
            <person name="Tomsovsky M."/>
            <person name="Tulloss R.E."/>
            <person name="Uehling J."/>
            <person name="Grigoriev I.V."/>
            <person name="Vagvolgyi C."/>
            <person name="Papp T."/>
            <person name="Martin F.M."/>
            <person name="Miettinen O."/>
            <person name="Hibbett D.S."/>
            <person name="Nagy L.G."/>
        </authorList>
    </citation>
    <scope>NUCLEOTIDE SEQUENCE [LARGE SCALE GENOMIC DNA]</scope>
    <source>
        <strain evidence="2 3">CBS 962.96</strain>
    </source>
</reference>
<evidence type="ECO:0000313" key="3">
    <source>
        <dbReference type="Proteomes" id="UP000297245"/>
    </source>
</evidence>
<sequence length="258" mass="29310">MANQPGDSNAQVPPSSITPTQQRECAEILATFHDAYQLVDIDLTCLTISLSSNPSPRPRPQIQETEEFCHYFALANMLIGAFRRFDYVYQSLLNSEHESFDELSNEELMEGSRSLIRWVNTVAYFLNTVHDLHQTHAAEIYCDDRLTMERSRIGDILFQQIIPVLRAQIFSVIRKGAKEEEIDSEDYSSTQEADTRAKDSRKMTPEEKHRSQRLKGTKEPALKHSTKYDHLPAQKWGAGSYVLVPVSSDPVSEAEESG</sequence>
<dbReference type="EMBL" id="ML179945">
    <property type="protein sequence ID" value="THU80053.1"/>
    <property type="molecule type" value="Genomic_DNA"/>
</dbReference>
<organism evidence="2 3">
    <name type="scientific">Dendrothele bispora (strain CBS 962.96)</name>
    <dbReference type="NCBI Taxonomy" id="1314807"/>
    <lineage>
        <taxon>Eukaryota</taxon>
        <taxon>Fungi</taxon>
        <taxon>Dikarya</taxon>
        <taxon>Basidiomycota</taxon>
        <taxon>Agaricomycotina</taxon>
        <taxon>Agaricomycetes</taxon>
        <taxon>Agaricomycetidae</taxon>
        <taxon>Agaricales</taxon>
        <taxon>Agaricales incertae sedis</taxon>
        <taxon>Dendrothele</taxon>
    </lineage>
</organism>